<dbReference type="SUPFAM" id="SSF50630">
    <property type="entry name" value="Acid proteases"/>
    <property type="match status" value="1"/>
</dbReference>
<comment type="similarity">
    <text evidence="1">Belongs to the peptidase A1 family.</text>
</comment>
<dbReference type="PANTHER" id="PTHR47966">
    <property type="entry name" value="BETA-SITE APP-CLEAVING ENZYME, ISOFORM A-RELATED"/>
    <property type="match status" value="1"/>
</dbReference>
<evidence type="ECO:0000256" key="1">
    <source>
        <dbReference type="ARBA" id="ARBA00007447"/>
    </source>
</evidence>
<dbReference type="Proteomes" id="UP000054047">
    <property type="component" value="Unassembled WGS sequence"/>
</dbReference>
<dbReference type="InterPro" id="IPR021109">
    <property type="entry name" value="Peptidase_aspartic_dom_sf"/>
</dbReference>
<sequence length="74" mass="7958">MITFGGFDSENCEESVTFELLAPRRAYWQIKLSAVSTGSYSTSIGWYAESDTGSSFIRGPTAIISAIAKELGAL</sequence>
<evidence type="ECO:0000313" key="4">
    <source>
        <dbReference type="Proteomes" id="UP000054047"/>
    </source>
</evidence>
<keyword evidence="4" id="KW-1185">Reference proteome</keyword>
<name>A0A0C2GCC7_9BILA</name>
<dbReference type="OrthoDB" id="5896101at2759"/>
<evidence type="ECO:0000259" key="2">
    <source>
        <dbReference type="PROSITE" id="PS51767"/>
    </source>
</evidence>
<feature type="domain" description="Peptidase A1" evidence="2">
    <location>
        <begin position="1"/>
        <end position="74"/>
    </location>
</feature>
<dbReference type="Pfam" id="PF00026">
    <property type="entry name" value="Asp"/>
    <property type="match status" value="1"/>
</dbReference>
<dbReference type="GO" id="GO:0006508">
    <property type="term" value="P:proteolysis"/>
    <property type="evidence" value="ECO:0007669"/>
    <property type="project" value="InterPro"/>
</dbReference>
<dbReference type="AlphaFoldDB" id="A0A0C2GCC7"/>
<dbReference type="Gene3D" id="2.40.70.10">
    <property type="entry name" value="Acid Proteases"/>
    <property type="match status" value="1"/>
</dbReference>
<protein>
    <recommendedName>
        <fullName evidence="2">Peptidase A1 domain-containing protein</fullName>
    </recommendedName>
</protein>
<evidence type="ECO:0000313" key="3">
    <source>
        <dbReference type="EMBL" id="KIH54661.1"/>
    </source>
</evidence>
<dbReference type="Gene3D" id="2.60.40.1960">
    <property type="match status" value="1"/>
</dbReference>
<dbReference type="PANTHER" id="PTHR47966:SF51">
    <property type="entry name" value="BETA-SITE APP-CLEAVING ENZYME, ISOFORM A-RELATED"/>
    <property type="match status" value="1"/>
</dbReference>
<dbReference type="PROSITE" id="PS51767">
    <property type="entry name" value="PEPTIDASE_A1"/>
    <property type="match status" value="1"/>
</dbReference>
<accession>A0A0C2GCC7</accession>
<dbReference type="InterPro" id="IPR001461">
    <property type="entry name" value="Aspartic_peptidase_A1"/>
</dbReference>
<dbReference type="EMBL" id="KN738714">
    <property type="protein sequence ID" value="KIH54661.1"/>
    <property type="molecule type" value="Genomic_DNA"/>
</dbReference>
<feature type="non-terminal residue" evidence="3">
    <location>
        <position position="74"/>
    </location>
</feature>
<dbReference type="GO" id="GO:0005764">
    <property type="term" value="C:lysosome"/>
    <property type="evidence" value="ECO:0007669"/>
    <property type="project" value="TreeGrafter"/>
</dbReference>
<reference evidence="3" key="1">
    <citation type="submission" date="2013-12" db="EMBL/GenBank/DDBJ databases">
        <title>Draft genome of the parsitic nematode Ancylostoma duodenale.</title>
        <authorList>
            <person name="Mitreva M."/>
        </authorList>
    </citation>
    <scope>NUCLEOTIDE SEQUENCE [LARGE SCALE GENOMIC DNA]</scope>
    <source>
        <strain evidence="3">Zhejiang</strain>
    </source>
</reference>
<dbReference type="GO" id="GO:0004190">
    <property type="term" value="F:aspartic-type endopeptidase activity"/>
    <property type="evidence" value="ECO:0007669"/>
    <property type="project" value="InterPro"/>
</dbReference>
<gene>
    <name evidence="3" type="ORF">ANCDUO_15192</name>
</gene>
<proteinExistence type="inferred from homology"/>
<dbReference type="InterPro" id="IPR033121">
    <property type="entry name" value="PEPTIDASE_A1"/>
</dbReference>
<organism evidence="3 4">
    <name type="scientific">Ancylostoma duodenale</name>
    <dbReference type="NCBI Taxonomy" id="51022"/>
    <lineage>
        <taxon>Eukaryota</taxon>
        <taxon>Metazoa</taxon>
        <taxon>Ecdysozoa</taxon>
        <taxon>Nematoda</taxon>
        <taxon>Chromadorea</taxon>
        <taxon>Rhabditida</taxon>
        <taxon>Rhabditina</taxon>
        <taxon>Rhabditomorpha</taxon>
        <taxon>Strongyloidea</taxon>
        <taxon>Ancylostomatidae</taxon>
        <taxon>Ancylostomatinae</taxon>
        <taxon>Ancylostoma</taxon>
    </lineage>
</organism>